<dbReference type="GO" id="GO:0030991">
    <property type="term" value="C:intraciliary transport particle A"/>
    <property type="evidence" value="ECO:0007669"/>
    <property type="project" value="TreeGrafter"/>
</dbReference>
<evidence type="ECO:0000259" key="11">
    <source>
        <dbReference type="Pfam" id="PF23387"/>
    </source>
</evidence>
<keyword evidence="6" id="KW-0969">Cilium</keyword>
<dbReference type="Gene3D" id="2.130.10.10">
    <property type="entry name" value="YVTN repeat-like/Quinoprotein amine dehydrogenase"/>
    <property type="match status" value="2"/>
</dbReference>
<dbReference type="SMART" id="SM00320">
    <property type="entry name" value="WD40"/>
    <property type="match status" value="5"/>
</dbReference>
<dbReference type="Pfam" id="PF25170">
    <property type="entry name" value="TPR_WDR35"/>
    <property type="match status" value="1"/>
</dbReference>
<dbReference type="InterPro" id="IPR036322">
    <property type="entry name" value="WD40_repeat_dom_sf"/>
</dbReference>
<evidence type="ECO:0000256" key="4">
    <source>
        <dbReference type="ARBA" id="ARBA00022737"/>
    </source>
</evidence>
<dbReference type="InterPro" id="IPR057361">
    <property type="entry name" value="TPR_WDR35"/>
</dbReference>
<dbReference type="FunFam" id="1.25.40.470:FF:000004">
    <property type="entry name" value="WD repeat-containing protein 35"/>
    <property type="match status" value="1"/>
</dbReference>
<dbReference type="Gene3D" id="1.25.40.470">
    <property type="match status" value="2"/>
</dbReference>
<keyword evidence="15" id="KW-1185">Reference proteome</keyword>
<evidence type="ECO:0000259" key="13">
    <source>
        <dbReference type="Pfam" id="PF24797"/>
    </source>
</evidence>
<organism evidence="15 16">
    <name type="scientific">Octopus sinensis</name>
    <name type="common">East Asian common octopus</name>
    <dbReference type="NCBI Taxonomy" id="2607531"/>
    <lineage>
        <taxon>Eukaryota</taxon>
        <taxon>Metazoa</taxon>
        <taxon>Spiralia</taxon>
        <taxon>Lophotrochozoa</taxon>
        <taxon>Mollusca</taxon>
        <taxon>Cephalopoda</taxon>
        <taxon>Coleoidea</taxon>
        <taxon>Octopodiformes</taxon>
        <taxon>Octopoda</taxon>
        <taxon>Incirrata</taxon>
        <taxon>Octopodidae</taxon>
        <taxon>Octopus</taxon>
    </lineage>
</organism>
<reference evidence="16" key="1">
    <citation type="submission" date="2025-08" db="UniProtKB">
        <authorList>
            <consortium name="RefSeq"/>
        </authorList>
    </citation>
    <scope>IDENTIFICATION</scope>
</reference>
<evidence type="ECO:0000256" key="1">
    <source>
        <dbReference type="ARBA" id="ARBA00004120"/>
    </source>
</evidence>
<dbReference type="RefSeq" id="XP_029640931.1">
    <property type="nucleotide sequence ID" value="XM_029785071.2"/>
</dbReference>
<gene>
    <name evidence="16" type="primary">LOC115215771</name>
</gene>
<evidence type="ECO:0000256" key="7">
    <source>
        <dbReference type="ARBA" id="ARBA00023212"/>
    </source>
</evidence>
<dbReference type="InterPro" id="IPR039857">
    <property type="entry name" value="Ift122/121"/>
</dbReference>
<dbReference type="InterPro" id="IPR001680">
    <property type="entry name" value="WD40_rpt"/>
</dbReference>
<dbReference type="GO" id="GO:0035721">
    <property type="term" value="P:intraciliary retrograde transport"/>
    <property type="evidence" value="ECO:0007669"/>
    <property type="project" value="TreeGrafter"/>
</dbReference>
<feature type="domain" description="IFT121/TULP4 N-terminal" evidence="13">
    <location>
        <begin position="1"/>
        <end position="327"/>
    </location>
</feature>
<dbReference type="InterPro" id="IPR017233">
    <property type="entry name" value="WDR35"/>
</dbReference>
<dbReference type="InterPro" id="IPR011990">
    <property type="entry name" value="TPR-like_helical_dom_sf"/>
</dbReference>
<feature type="domain" description="IFT121-like TPR repeats" evidence="14">
    <location>
        <begin position="1003"/>
        <end position="1102"/>
    </location>
</feature>
<keyword evidence="7" id="KW-0206">Cytoskeleton</keyword>
<accession>A0A6P7SSK0</accession>
<feature type="domain" description="IFT121 second beta-propeller" evidence="12">
    <location>
        <begin position="332"/>
        <end position="649"/>
    </location>
</feature>
<evidence type="ECO:0000256" key="6">
    <source>
        <dbReference type="ARBA" id="ARBA00023069"/>
    </source>
</evidence>
<dbReference type="Pfam" id="PF25768">
    <property type="entry name" value="TPR_IFT121"/>
    <property type="match status" value="1"/>
</dbReference>
<proteinExistence type="predicted"/>
<dbReference type="SUPFAM" id="SSF48452">
    <property type="entry name" value="TPR-like"/>
    <property type="match status" value="1"/>
</dbReference>
<evidence type="ECO:0000256" key="9">
    <source>
        <dbReference type="PROSITE-ProRule" id="PRU00221"/>
    </source>
</evidence>
<dbReference type="InterPro" id="IPR056158">
    <property type="entry name" value="Beta-prop_IFT121_2nd"/>
</dbReference>
<dbReference type="SUPFAM" id="SSF48371">
    <property type="entry name" value="ARM repeat"/>
    <property type="match status" value="1"/>
</dbReference>
<dbReference type="Pfam" id="PF23390">
    <property type="entry name" value="Beta-prop_WDR35_2nd"/>
    <property type="match status" value="1"/>
</dbReference>
<dbReference type="Pfam" id="PF23387">
    <property type="entry name" value="TPR_IFT80_172"/>
    <property type="match status" value="1"/>
</dbReference>
<evidence type="ECO:0000313" key="15">
    <source>
        <dbReference type="Proteomes" id="UP000515154"/>
    </source>
</evidence>
<dbReference type="PANTHER" id="PTHR12764:SF5">
    <property type="entry name" value="LD29485P"/>
    <property type="match status" value="1"/>
</dbReference>
<dbReference type="InterPro" id="IPR057979">
    <property type="entry name" value="TPR_IFT121"/>
</dbReference>
<evidence type="ECO:0000259" key="12">
    <source>
        <dbReference type="Pfam" id="PF23390"/>
    </source>
</evidence>
<keyword evidence="5" id="KW-0970">Cilium biogenesis/degradation</keyword>
<dbReference type="InterPro" id="IPR056157">
    <property type="entry name" value="TPR_IFT80_172_dom"/>
</dbReference>
<keyword evidence="3 9" id="KW-0853">WD repeat</keyword>
<dbReference type="SUPFAM" id="SSF50978">
    <property type="entry name" value="WD40 repeat-like"/>
    <property type="match status" value="1"/>
</dbReference>
<dbReference type="GO" id="GO:0097730">
    <property type="term" value="C:non-motile cilium"/>
    <property type="evidence" value="ECO:0007669"/>
    <property type="project" value="TreeGrafter"/>
</dbReference>
<dbReference type="Pfam" id="PF24797">
    <property type="entry name" value="Beta-prop_WDR35_TULP_N"/>
    <property type="match status" value="1"/>
</dbReference>
<evidence type="ECO:0000256" key="2">
    <source>
        <dbReference type="ARBA" id="ARBA00022490"/>
    </source>
</evidence>
<comment type="subcellular location">
    <subcellularLocation>
        <location evidence="1">Cytoplasm</location>
        <location evidence="1">Cytoskeleton</location>
        <location evidence="1">Cilium basal body</location>
    </subcellularLocation>
</comment>
<evidence type="ECO:0000313" key="16">
    <source>
        <dbReference type="RefSeq" id="XP_029640931.1"/>
    </source>
</evidence>
<feature type="domain" description="IFT80/172/WDR35 TPR" evidence="11">
    <location>
        <begin position="680"/>
        <end position="772"/>
    </location>
</feature>
<dbReference type="KEGG" id="osn:115215771"/>
<keyword evidence="8" id="KW-0966">Cell projection</keyword>
<feature type="domain" description="IFT121-like zinc finger" evidence="10">
    <location>
        <begin position="1132"/>
        <end position="1173"/>
    </location>
</feature>
<dbReference type="Pfam" id="PF23145">
    <property type="entry name" value="Zf_2nd_IFT121"/>
    <property type="match status" value="1"/>
</dbReference>
<keyword evidence="4" id="KW-0677">Repeat</keyword>
<evidence type="ECO:0000256" key="3">
    <source>
        <dbReference type="ARBA" id="ARBA00022574"/>
    </source>
</evidence>
<dbReference type="InterPro" id="IPR015943">
    <property type="entry name" value="WD40/YVTN_repeat-like_dom_sf"/>
</dbReference>
<evidence type="ECO:0000256" key="5">
    <source>
        <dbReference type="ARBA" id="ARBA00022794"/>
    </source>
</evidence>
<keyword evidence="2" id="KW-0963">Cytoplasm</keyword>
<evidence type="ECO:0000259" key="14">
    <source>
        <dbReference type="Pfam" id="PF25768"/>
    </source>
</evidence>
<evidence type="ECO:0000259" key="10">
    <source>
        <dbReference type="Pfam" id="PF23145"/>
    </source>
</evidence>
<dbReference type="AlphaFoldDB" id="A0A6P7SSK0"/>
<dbReference type="PIRSF" id="PIRSF037536">
    <property type="entry name" value="WD_repeat_p35"/>
    <property type="match status" value="1"/>
</dbReference>
<dbReference type="PROSITE" id="PS50082">
    <property type="entry name" value="WD_REPEATS_2"/>
    <property type="match status" value="1"/>
</dbReference>
<name>A0A6P7SSK0_9MOLL</name>
<dbReference type="GO" id="GO:1905515">
    <property type="term" value="P:non-motile cilium assembly"/>
    <property type="evidence" value="ECO:0007669"/>
    <property type="project" value="TreeGrafter"/>
</dbReference>
<dbReference type="InterPro" id="IPR056170">
    <property type="entry name" value="Znf_IFT121-like"/>
</dbReference>
<sequence>MIVYLSKKITMPNSTKLFCVAWNKKHGYIACGGEGGFLKIMHLESPLHDAKQKHRHNVLPLNQNVSGHSGCVQMIRWNDSFHRLTTSDSNGLIIVWGILKDKWNEEMINNRQTGVQDMKWTGSGKMICIVFDDGMVIVGTVEGERIWGKDLGEKKLCKVEWSPDEKILLFGLMNGEVCVFDSMGNYISQLNILSHICTSTPLKLVTIDWFKGNYRDPAQACLMIAYHNGHVRIMKSETDEDPVIIETEMYIEDVSWNPQGSVIAVGGKYNSSDSDQDPNFINFYSQSGELLRNLKIPSKNLKSFSWDKAGLRLAIASDHLLYFANIKPDYKWGYCSSSIIYHYTKPERNEICVVFWETVKDIKYVKYMNSFVNIGTHGDYCCIVTKSEEREDQFVLVLCNSIGTPLEQKYVEMEPVFILMTKTHVIMASREAFYLWHFKNPKKATSLLVSSSKKSRRERLYHIDVEPSPSATQSDVIDFSMAFQGTNNPICCMCASENILLIARMSGVVQRYSLPHVLLEHKYNFNTIASLMDMNCNLTVLALVDNYGVLSMYDLNGYKDNNGKSGNTERLNFERKDVWNIKWAYDNPNLFALMEKERMLVVRGIEPEEPVSSKGYLCHFSDLQIKTVLLEHIMTYPQNPTKDFVVDIEIKSLRDTREMLTKVSLEEALHFIEKNPHPRLWRLLAETALEAMDTSIAEQAFVHCQDYYGIQFVKKLNNQQIESIKKAEVLCYFHKFDEAEQLYVSIDRWDLAVAMRKKMGDWFRVLHLLTSNSSGDDNQLEEAWNAIGDYFADRQQWVEAVNHYLKGRNQARLADCYYLLEDFIGLQKMVAFLPENHELLPNIGDMFITVGMCEQAVEAYIKCNRVKAAIDCCIQLNHWNMAIDLARKYSIKDIDSMLTKYMSHLLEKGRTMNAVELYCKAGHYLEAAKLLMKEAKKIAKVSKLLLMKKVYVLIGLLMEKYHEQMKFNVKARNEKGKKSNVSTPLEGILQEDTASMSDSHLIDNGWHHAEAYHFYILAQTQLQTGYVDSAMKTALVLRDYEDVLDPVDIYSLLALAAYANCAFGTCSKAFIKLESLETLDPAQRKQYEEMAFEIFSRHTPKDSKYNQVECPSCSSTMPDWTSVCPSCDIKYPPCIVSGRTIMDYHYWMCNSCKHRAYESEIVQRQTCPLCHSPF</sequence>
<dbReference type="PANTHER" id="PTHR12764">
    <property type="entry name" value="WD REPEAT DOMAIN-RELATED"/>
    <property type="match status" value="1"/>
</dbReference>
<dbReference type="GO" id="GO:0061512">
    <property type="term" value="P:protein localization to cilium"/>
    <property type="evidence" value="ECO:0007669"/>
    <property type="project" value="TreeGrafter"/>
</dbReference>
<evidence type="ECO:0000256" key="8">
    <source>
        <dbReference type="ARBA" id="ARBA00023273"/>
    </source>
</evidence>
<dbReference type="Proteomes" id="UP000515154">
    <property type="component" value="Linkage group LG9"/>
</dbReference>
<dbReference type="InterPro" id="IPR056159">
    <property type="entry name" value="Beta-prop_IFT121_TULP_N"/>
</dbReference>
<feature type="repeat" description="WD" evidence="9">
    <location>
        <begin position="65"/>
        <end position="96"/>
    </location>
</feature>
<dbReference type="InterPro" id="IPR016024">
    <property type="entry name" value="ARM-type_fold"/>
</dbReference>
<protein>
    <submittedName>
        <fullName evidence="16">WD repeat-containing protein 35-like</fullName>
    </submittedName>
</protein>
<dbReference type="SUPFAM" id="SSF101908">
    <property type="entry name" value="Putative isomerase YbhE"/>
    <property type="match status" value="1"/>
</dbReference>